<evidence type="ECO:0000313" key="11">
    <source>
        <dbReference type="Proteomes" id="UP000255036"/>
    </source>
</evidence>
<evidence type="ECO:0000256" key="1">
    <source>
        <dbReference type="ARBA" id="ARBA00011073"/>
    </source>
</evidence>
<dbReference type="Pfam" id="PF18425">
    <property type="entry name" value="CspB_prodomain"/>
    <property type="match status" value="1"/>
</dbReference>
<dbReference type="Gene3D" id="3.30.70.2980">
    <property type="match status" value="1"/>
</dbReference>
<feature type="active site" description="Charge relay system" evidence="5 6">
    <location>
        <position position="205"/>
    </location>
</feature>
<evidence type="ECO:0000256" key="7">
    <source>
        <dbReference type="RuleBase" id="RU003355"/>
    </source>
</evidence>
<dbReference type="PANTHER" id="PTHR43399:SF4">
    <property type="entry name" value="CELL WALL-ASSOCIATED PROTEASE"/>
    <property type="match status" value="1"/>
</dbReference>
<feature type="active site" description="Charge relay system" evidence="5 6">
    <location>
        <position position="531"/>
    </location>
</feature>
<evidence type="ECO:0000256" key="2">
    <source>
        <dbReference type="ARBA" id="ARBA00022670"/>
    </source>
</evidence>
<keyword evidence="4 6" id="KW-0720">Serine protease</keyword>
<dbReference type="PROSITE" id="PS00137">
    <property type="entry name" value="SUBTILASE_HIS"/>
    <property type="match status" value="1"/>
</dbReference>
<dbReference type="OrthoDB" id="9762689at2"/>
<feature type="domain" description="Peptidase S8/S53" evidence="8">
    <location>
        <begin position="127"/>
        <end position="312"/>
    </location>
</feature>
<evidence type="ECO:0000256" key="4">
    <source>
        <dbReference type="ARBA" id="ARBA00022825"/>
    </source>
</evidence>
<organism evidence="10 11">
    <name type="scientific">Anaerosacchariphilus polymeriproducens</name>
    <dbReference type="NCBI Taxonomy" id="1812858"/>
    <lineage>
        <taxon>Bacteria</taxon>
        <taxon>Bacillati</taxon>
        <taxon>Bacillota</taxon>
        <taxon>Clostridia</taxon>
        <taxon>Lachnospirales</taxon>
        <taxon>Lachnospiraceae</taxon>
        <taxon>Anaerosacchariphilus</taxon>
    </lineage>
</organism>
<dbReference type="EMBL" id="QRCT01000024">
    <property type="protein sequence ID" value="RDU23514.1"/>
    <property type="molecule type" value="Genomic_DNA"/>
</dbReference>
<evidence type="ECO:0000256" key="6">
    <source>
        <dbReference type="PROSITE-ProRule" id="PRU01240"/>
    </source>
</evidence>
<dbReference type="PIRSF" id="PIRSF037894">
    <property type="entry name" value="Subtilisin_rel_CspABC"/>
    <property type="match status" value="1"/>
</dbReference>
<dbReference type="AlphaFoldDB" id="A0A371AVA8"/>
<comment type="caution">
    <text evidence="10">The sequence shown here is derived from an EMBL/GenBank/DDBJ whole genome shotgun (WGS) entry which is preliminary data.</text>
</comment>
<dbReference type="PROSITE" id="PS00136">
    <property type="entry name" value="SUBTILASE_ASP"/>
    <property type="match status" value="1"/>
</dbReference>
<keyword evidence="11" id="KW-1185">Reference proteome</keyword>
<dbReference type="InterPro" id="IPR000209">
    <property type="entry name" value="Peptidase_S8/S53_dom"/>
</dbReference>
<feature type="domain" description="Peptidase S8/S53" evidence="8">
    <location>
        <begin position="465"/>
        <end position="546"/>
    </location>
</feature>
<evidence type="ECO:0000256" key="3">
    <source>
        <dbReference type="ARBA" id="ARBA00022801"/>
    </source>
</evidence>
<dbReference type="InterPro" id="IPR015500">
    <property type="entry name" value="Peptidase_S8_subtilisin-rel"/>
</dbReference>
<dbReference type="GO" id="GO:0004252">
    <property type="term" value="F:serine-type endopeptidase activity"/>
    <property type="evidence" value="ECO:0007669"/>
    <property type="project" value="UniProtKB-UniRule"/>
</dbReference>
<dbReference type="InterPro" id="IPR023827">
    <property type="entry name" value="Peptidase_S8_Asp-AS"/>
</dbReference>
<gene>
    <name evidence="10" type="ORF">DWV06_09155</name>
</gene>
<keyword evidence="2 6" id="KW-0645">Protease</keyword>
<comment type="similarity">
    <text evidence="1 6 7">Belongs to the peptidase S8 family.</text>
</comment>
<dbReference type="GO" id="GO:0006508">
    <property type="term" value="P:proteolysis"/>
    <property type="evidence" value="ECO:0007669"/>
    <property type="project" value="UniProtKB-KW"/>
</dbReference>
<feature type="domain" description="Csp protease B prodomain" evidence="9">
    <location>
        <begin position="12"/>
        <end position="100"/>
    </location>
</feature>
<dbReference type="InterPro" id="IPR023828">
    <property type="entry name" value="Peptidase_S8_Ser-AS"/>
</dbReference>
<feature type="active site" description="Charge relay system" evidence="5 6">
    <location>
        <position position="136"/>
    </location>
</feature>
<dbReference type="Proteomes" id="UP000255036">
    <property type="component" value="Unassembled WGS sequence"/>
</dbReference>
<dbReference type="InterPro" id="IPR022398">
    <property type="entry name" value="Peptidase_S8_His-AS"/>
</dbReference>
<evidence type="ECO:0000259" key="8">
    <source>
        <dbReference type="Pfam" id="PF00082"/>
    </source>
</evidence>
<dbReference type="CDD" id="cd07478">
    <property type="entry name" value="Peptidases_S8_CspA-like"/>
    <property type="match status" value="1"/>
</dbReference>
<dbReference type="PRINTS" id="PR00723">
    <property type="entry name" value="SUBTILISIN"/>
</dbReference>
<keyword evidence="3 6" id="KW-0378">Hydrolase</keyword>
<name>A0A371AVA8_9FIRM</name>
<dbReference type="PROSITE" id="PS51892">
    <property type="entry name" value="SUBTILASE"/>
    <property type="match status" value="1"/>
</dbReference>
<evidence type="ECO:0000313" key="10">
    <source>
        <dbReference type="EMBL" id="RDU23514.1"/>
    </source>
</evidence>
<dbReference type="InterPro" id="IPR034045">
    <property type="entry name" value="Pep_S8_CspA-like"/>
</dbReference>
<dbReference type="InterPro" id="IPR051048">
    <property type="entry name" value="Peptidase_S8/S53_subtilisin"/>
</dbReference>
<dbReference type="PANTHER" id="PTHR43399">
    <property type="entry name" value="SUBTILISIN-RELATED"/>
    <property type="match status" value="1"/>
</dbReference>
<dbReference type="Pfam" id="PF00082">
    <property type="entry name" value="Peptidase_S8"/>
    <property type="match status" value="2"/>
</dbReference>
<dbReference type="PROSITE" id="PS00138">
    <property type="entry name" value="SUBTILASE_SER"/>
    <property type="match status" value="1"/>
</dbReference>
<evidence type="ECO:0000256" key="5">
    <source>
        <dbReference type="PIRSR" id="PIRSR615500-1"/>
    </source>
</evidence>
<dbReference type="Gene3D" id="3.40.50.200">
    <property type="entry name" value="Peptidase S8/S53 domain"/>
    <property type="match status" value="1"/>
</dbReference>
<dbReference type="RefSeq" id="WP_115481880.1">
    <property type="nucleotide sequence ID" value="NZ_QRCT01000024.1"/>
</dbReference>
<dbReference type="InterPro" id="IPR041365">
    <property type="entry name" value="CspB_prodomain"/>
</dbReference>
<accession>A0A371AVA8</accession>
<dbReference type="Gene3D" id="2.60.120.1290">
    <property type="match status" value="1"/>
</dbReference>
<dbReference type="InterPro" id="IPR036852">
    <property type="entry name" value="Peptidase_S8/S53_dom_sf"/>
</dbReference>
<dbReference type="SUPFAM" id="SSF52743">
    <property type="entry name" value="Subtilisin-like"/>
    <property type="match status" value="1"/>
</dbReference>
<protein>
    <submittedName>
        <fullName evidence="10">Peptidase S8</fullName>
    </submittedName>
</protein>
<evidence type="ECO:0000259" key="9">
    <source>
        <dbReference type="Pfam" id="PF18425"/>
    </source>
</evidence>
<reference evidence="10 11" key="1">
    <citation type="submission" date="2018-07" db="EMBL/GenBank/DDBJ databases">
        <title>Anaerosacharophilus polymeroproducens gen. nov. sp. nov., an anaerobic bacterium isolated from salt field.</title>
        <authorList>
            <person name="Kim W."/>
            <person name="Yang S.-H."/>
            <person name="Oh J."/>
            <person name="Lee J.-H."/>
            <person name="Kwon K.K."/>
        </authorList>
    </citation>
    <scope>NUCLEOTIDE SEQUENCE [LARGE SCALE GENOMIC DNA]</scope>
    <source>
        <strain evidence="10 11">MCWD5</strain>
    </source>
</reference>
<sequence length="597" mass="65949">MDNQNANTQDAKMENLLNLALDATPAEREKSLELDVGYLKDINSWDIIVKFNGDLLRLKDKYPLIQIVPLQTEYAIVTIPEPYLDSFAREVEVEFIEKPKRLFFAVDFGKSVSCINSVQTERFNLFGEGIIVAFLDSGIDYMHPDFRNPNGTTRIIAIWDQTMEGDPPDGYLIGTEFTREEINEALKLPQFEAYDLVGTRDLSTHGTAVAGIAAGNGRASNGKYEGVAPKSELLVVKLGNPRAGNFPRTTEIMQGIDYVIKKAIELRKPIAINISFGNTYGSHTGNSLLETYISDISNYWKSSIIIGTGNEGAAAGHTSGKVPSVVVGRGIPQQISGDYSLIELGVAPYESALNLQIWKSYVDEFEIVLFHPNGQRIGPLSQRMSPQRFYVGGTQLLIYYGEPSPYSREQEIFIDFIPIEQFIDSGIWKIQFYPIRIVDGTYHAWLPSSGVLNPNTEFLRPTEYTTLTIPSTSEKVISVGAYDGRTGRYAEFSGRGSINSGRYYKPDLVAPGVSIMTTVPGGGYQAKTGTSFATPFVSGSAALLMEWGIVRGNDPYLYGEKLKAYFAKGARQLDGFNIWPNPTVGWGALCVKDSLPL</sequence>
<dbReference type="InterPro" id="IPR017310">
    <property type="entry name" value="Pept_S8A_subtilisin_clostridia"/>
</dbReference>
<proteinExistence type="inferred from homology"/>